<dbReference type="eggNOG" id="ENOG5032B6A">
    <property type="taxonomic scope" value="Bacteria"/>
</dbReference>
<name>Q7VAR0_PROMA</name>
<reference evidence="1 2" key="1">
    <citation type="journal article" date="2003" name="Proc. Natl. Acad. Sci. U.S.A.">
        <title>Genome sequence of the cyanobacterium Prochlorococcus marinus SS120, a nearly minimal oxyphototrophic genome.</title>
        <authorList>
            <person name="Dufresne A."/>
            <person name="Salanoubat M."/>
            <person name="Partensky F."/>
            <person name="Artiguenave F."/>
            <person name="Axmann I.M."/>
            <person name="Barbe V."/>
            <person name="Duprat S."/>
            <person name="Galperin M.Y."/>
            <person name="Koonin E.V."/>
            <person name="Le Gall F."/>
            <person name="Makarova K.S."/>
            <person name="Ostrowski M."/>
            <person name="Oztas S."/>
            <person name="Robert C."/>
            <person name="Rogozin I.B."/>
            <person name="Scanlan D.J."/>
            <person name="Tandeau de Marsac N."/>
            <person name="Weissenbach J."/>
            <person name="Wincker P."/>
            <person name="Wolf Y.I."/>
            <person name="Hess W.R."/>
        </authorList>
    </citation>
    <scope>NUCLEOTIDE SEQUENCE [LARGE SCALE GENOMIC DNA]</scope>
    <source>
        <strain evidence="2">SARG / CCMP1375 / SS120</strain>
    </source>
</reference>
<dbReference type="RefSeq" id="WP_011125548.1">
    <property type="nucleotide sequence ID" value="NC_005042.1"/>
</dbReference>
<evidence type="ECO:0000313" key="1">
    <source>
        <dbReference type="EMBL" id="AAQ00441.1"/>
    </source>
</evidence>
<accession>Q7VAR0</accession>
<dbReference type="HOGENOM" id="CLU_193792_0_0_3"/>
<dbReference type="PATRIC" id="fig|167539.5.peg.1463"/>
<dbReference type="OrthoDB" id="541867at2"/>
<dbReference type="Proteomes" id="UP000001420">
    <property type="component" value="Chromosome"/>
</dbReference>
<dbReference type="KEGG" id="pma:Pro_1397"/>
<dbReference type="EnsemblBacteria" id="AAQ00441">
    <property type="protein sequence ID" value="AAQ00441"/>
    <property type="gene ID" value="Pro_1397"/>
</dbReference>
<keyword evidence="2" id="KW-1185">Reference proteome</keyword>
<sequence>MKIVIGIVVSLLILFTFLLVSLSLKSKYRSAFEADQACHFELSALNSSEAGCDHDTETRQWILFDSAKSNQPADVMKRYRY</sequence>
<proteinExistence type="predicted"/>
<organism evidence="1 2">
    <name type="scientific">Prochlorococcus marinus (strain SARG / CCMP1375 / SS120)</name>
    <dbReference type="NCBI Taxonomy" id="167539"/>
    <lineage>
        <taxon>Bacteria</taxon>
        <taxon>Bacillati</taxon>
        <taxon>Cyanobacteriota</taxon>
        <taxon>Cyanophyceae</taxon>
        <taxon>Synechococcales</taxon>
        <taxon>Prochlorococcaceae</taxon>
        <taxon>Prochlorococcus</taxon>
    </lineage>
</organism>
<dbReference type="AlphaFoldDB" id="Q7VAR0"/>
<gene>
    <name evidence="1" type="ordered locus">Pro_1397</name>
</gene>
<protein>
    <submittedName>
        <fullName evidence="1">Uncharacterized protein</fullName>
    </submittedName>
</protein>
<evidence type="ECO:0000313" key="2">
    <source>
        <dbReference type="Proteomes" id="UP000001420"/>
    </source>
</evidence>
<dbReference type="EMBL" id="AE017126">
    <property type="protein sequence ID" value="AAQ00441.1"/>
    <property type="molecule type" value="Genomic_DNA"/>
</dbReference>